<evidence type="ECO:0000313" key="2">
    <source>
        <dbReference type="EMBL" id="CCE30264.1"/>
    </source>
</evidence>
<dbReference type="Gene3D" id="3.90.1200.10">
    <property type="match status" value="1"/>
</dbReference>
<evidence type="ECO:0000313" key="3">
    <source>
        <dbReference type="Proteomes" id="UP000016801"/>
    </source>
</evidence>
<feature type="domain" description="Aminoglycoside phosphotransferase" evidence="1">
    <location>
        <begin position="82"/>
        <end position="237"/>
    </location>
</feature>
<evidence type="ECO:0000259" key="1">
    <source>
        <dbReference type="Pfam" id="PF01636"/>
    </source>
</evidence>
<dbReference type="InterPro" id="IPR002575">
    <property type="entry name" value="Aminoglycoside_PTrfase"/>
</dbReference>
<dbReference type="EMBL" id="CAGA01000020">
    <property type="protein sequence ID" value="CCE30264.1"/>
    <property type="molecule type" value="Genomic_DNA"/>
</dbReference>
<organism evidence="2 3">
    <name type="scientific">Claviceps purpurea (strain 20.1)</name>
    <name type="common">Ergot fungus</name>
    <name type="synonym">Sphacelia segetum</name>
    <dbReference type="NCBI Taxonomy" id="1111077"/>
    <lineage>
        <taxon>Eukaryota</taxon>
        <taxon>Fungi</taxon>
        <taxon>Dikarya</taxon>
        <taxon>Ascomycota</taxon>
        <taxon>Pezizomycotina</taxon>
        <taxon>Sordariomycetes</taxon>
        <taxon>Hypocreomycetidae</taxon>
        <taxon>Hypocreales</taxon>
        <taxon>Clavicipitaceae</taxon>
        <taxon>Claviceps</taxon>
    </lineage>
</organism>
<protein>
    <recommendedName>
        <fullName evidence="1">Aminoglycoside phosphotransferase domain-containing protein</fullName>
    </recommendedName>
</protein>
<reference evidence="2 3" key="1">
    <citation type="journal article" date="2013" name="PLoS Genet.">
        <title>Plant-symbiotic fungi as chemical engineers: Multi-genome analysis of the Clavicipitaceae reveals dynamics of alkaloid loci.</title>
        <authorList>
            <person name="Schardl C.L."/>
            <person name="Young C.A."/>
            <person name="Hesse U."/>
            <person name="Amyotte S.G."/>
            <person name="Andreeva K."/>
            <person name="Calie P.J."/>
            <person name="Fleetwood D.J."/>
            <person name="Haws D.C."/>
            <person name="Moore N."/>
            <person name="Oeser B."/>
            <person name="Panaccione D.G."/>
            <person name="Schweri K.K."/>
            <person name="Voisey C.R."/>
            <person name="Farman M.L."/>
            <person name="Jaromczyk J.W."/>
            <person name="Roe B.A."/>
            <person name="O'Sullivan D.M."/>
            <person name="Scott B."/>
            <person name="Tudzynski P."/>
            <person name="An Z."/>
            <person name="Arnaoudova E.G."/>
            <person name="Bullock C.T."/>
            <person name="Charlton N.D."/>
            <person name="Chen L."/>
            <person name="Cox M."/>
            <person name="Dinkins R.D."/>
            <person name="Florea S."/>
            <person name="Glenn A.E."/>
            <person name="Gordon A."/>
            <person name="Gueldener U."/>
            <person name="Harris D.R."/>
            <person name="Hollin W."/>
            <person name="Jaromczyk J."/>
            <person name="Johnson R.D."/>
            <person name="Khan A.K."/>
            <person name="Leistner E."/>
            <person name="Leuchtmann A."/>
            <person name="Li C."/>
            <person name="Liu J."/>
            <person name="Liu J."/>
            <person name="Liu M."/>
            <person name="Mace W."/>
            <person name="Machado C."/>
            <person name="Nagabhyru P."/>
            <person name="Pan J."/>
            <person name="Schmid J."/>
            <person name="Sugawara K."/>
            <person name="Steiner U."/>
            <person name="Takach J.E."/>
            <person name="Tanaka E."/>
            <person name="Webb J.S."/>
            <person name="Wilson E.V."/>
            <person name="Wiseman J.L."/>
            <person name="Yoshida R."/>
            <person name="Zeng Z."/>
        </authorList>
    </citation>
    <scope>NUCLEOTIDE SEQUENCE [LARGE SCALE GENOMIC DNA]</scope>
    <source>
        <strain evidence="2 3">20.1</strain>
    </source>
</reference>
<name>M1WEP8_CLAP2</name>
<comment type="caution">
    <text evidence="2">The sequence shown here is derived from an EMBL/GenBank/DDBJ whole genome shotgun (WGS) entry which is preliminary data.</text>
</comment>
<dbReference type="VEuPathDB" id="FungiDB:CPUR_04112"/>
<dbReference type="InterPro" id="IPR011009">
    <property type="entry name" value="Kinase-like_dom_sf"/>
</dbReference>
<dbReference type="PANTHER" id="PTHR21310">
    <property type="entry name" value="AMINOGLYCOSIDE PHOSPHOTRANSFERASE-RELATED-RELATED"/>
    <property type="match status" value="1"/>
</dbReference>
<keyword evidence="3" id="KW-1185">Reference proteome</keyword>
<accession>M1WEP8</accession>
<proteinExistence type="predicted"/>
<dbReference type="Pfam" id="PF01636">
    <property type="entry name" value="APH"/>
    <property type="match status" value="1"/>
</dbReference>
<dbReference type="PhylomeDB" id="M1WEP8"/>
<dbReference type="InterPro" id="IPR051678">
    <property type="entry name" value="AGP_Transferase"/>
</dbReference>
<dbReference type="SUPFAM" id="SSF56112">
    <property type="entry name" value="Protein kinase-like (PK-like)"/>
    <property type="match status" value="1"/>
</dbReference>
<dbReference type="Proteomes" id="UP000016801">
    <property type="component" value="Unassembled WGS sequence"/>
</dbReference>
<sequence>MEHLSRHLQTIKQDAEEWRSRYPLVDRFRPSFTPADGDEIATIVTRPISYYYTTKVFVKRQPHTDELGLDGYGNPAVNPYIADRLRNEAAVLQFVAKHTTIPVPKFLDLWEENGLVHLKTALVENGIELRNVDESLLSTAIMSVTAQLESDILPQLRRLRQNFMGSPNPELPMLPPRRFWDWKGTRVWPSMTKDTDDYVLCHTDLDRQNILVDPNTFKIVSILDWETAGFFPQEWDLPLWTVNGPEDKYRMTREAHGQEIFAFDSPEKYLKESPASIQV</sequence>
<dbReference type="OrthoDB" id="2906425at2759"/>
<dbReference type="AlphaFoldDB" id="M1WEP8"/>
<dbReference type="eggNOG" id="ENOG502SJF8">
    <property type="taxonomic scope" value="Eukaryota"/>
</dbReference>
<dbReference type="PANTHER" id="PTHR21310:SF15">
    <property type="entry name" value="AMINOGLYCOSIDE PHOSPHOTRANSFERASE DOMAIN-CONTAINING PROTEIN"/>
    <property type="match status" value="1"/>
</dbReference>
<dbReference type="HOGENOM" id="CLU_069864_0_0_1"/>
<gene>
    <name evidence="2" type="ORF">CPUR_04112</name>
</gene>